<evidence type="ECO:0000256" key="3">
    <source>
        <dbReference type="ARBA" id="ARBA00004931"/>
    </source>
</evidence>
<evidence type="ECO:0000256" key="8">
    <source>
        <dbReference type="ARBA" id="ARBA00022679"/>
    </source>
</evidence>
<dbReference type="GO" id="GO:0009082">
    <property type="term" value="P:branched-chain amino acid biosynthetic process"/>
    <property type="evidence" value="ECO:0007669"/>
    <property type="project" value="UniProtKB-KW"/>
</dbReference>
<evidence type="ECO:0000256" key="7">
    <source>
        <dbReference type="ARBA" id="ARBA00022605"/>
    </source>
</evidence>
<evidence type="ECO:0000256" key="9">
    <source>
        <dbReference type="ARBA" id="ARBA00022898"/>
    </source>
</evidence>
<evidence type="ECO:0000256" key="16">
    <source>
        <dbReference type="RuleBase" id="RU004516"/>
    </source>
</evidence>
<dbReference type="AlphaFoldDB" id="A0A926HX12"/>
<dbReference type="InterPro" id="IPR001544">
    <property type="entry name" value="Aminotrans_IV"/>
</dbReference>
<evidence type="ECO:0000256" key="12">
    <source>
        <dbReference type="ARBA" id="ARBA00048798"/>
    </source>
</evidence>
<dbReference type="RefSeq" id="WP_249280024.1">
    <property type="nucleotide sequence ID" value="NZ_JACRSS010000001.1"/>
</dbReference>
<dbReference type="Gene3D" id="3.20.10.10">
    <property type="entry name" value="D-amino Acid Aminotransferase, subunit A, domain 2"/>
    <property type="match status" value="1"/>
</dbReference>
<name>A0A926HX12_9FIRM</name>
<dbReference type="Proteomes" id="UP000617951">
    <property type="component" value="Unassembled WGS sequence"/>
</dbReference>
<evidence type="ECO:0000256" key="6">
    <source>
        <dbReference type="ARBA" id="ARBA00022576"/>
    </source>
</evidence>
<dbReference type="InterPro" id="IPR036038">
    <property type="entry name" value="Aminotransferase-like"/>
</dbReference>
<dbReference type="PANTHER" id="PTHR11825">
    <property type="entry name" value="SUBGROUP IIII AMINOTRANSFERASE"/>
    <property type="match status" value="1"/>
</dbReference>
<keyword evidence="8 17" id="KW-0808">Transferase</keyword>
<dbReference type="GO" id="GO:0004084">
    <property type="term" value="F:branched-chain-amino-acid transaminase activity"/>
    <property type="evidence" value="ECO:0007669"/>
    <property type="project" value="UniProtKB-EC"/>
</dbReference>
<dbReference type="Gene3D" id="3.30.470.10">
    <property type="match status" value="1"/>
</dbReference>
<comment type="pathway">
    <text evidence="2 18">Amino-acid biosynthesis; L-isoleucine biosynthesis; L-isoleucine from 2-oxobutanoate: step 4/4.</text>
</comment>
<dbReference type="InterPro" id="IPR018300">
    <property type="entry name" value="Aminotrans_IV_CS"/>
</dbReference>
<evidence type="ECO:0000256" key="1">
    <source>
        <dbReference type="ARBA" id="ARBA00001933"/>
    </source>
</evidence>
<comment type="catalytic activity">
    <reaction evidence="13 17">
        <text>L-leucine + 2-oxoglutarate = 4-methyl-2-oxopentanoate + L-glutamate</text>
        <dbReference type="Rhea" id="RHEA:18321"/>
        <dbReference type="ChEBI" id="CHEBI:16810"/>
        <dbReference type="ChEBI" id="CHEBI:17865"/>
        <dbReference type="ChEBI" id="CHEBI:29985"/>
        <dbReference type="ChEBI" id="CHEBI:57427"/>
        <dbReference type="EC" id="2.6.1.42"/>
    </reaction>
</comment>
<evidence type="ECO:0000256" key="14">
    <source>
        <dbReference type="PIRSR" id="PIRSR006468-1"/>
    </source>
</evidence>
<evidence type="ECO:0000313" key="19">
    <source>
        <dbReference type="EMBL" id="MBC8538266.1"/>
    </source>
</evidence>
<comment type="catalytic activity">
    <reaction evidence="11 17">
        <text>L-valine + 2-oxoglutarate = 3-methyl-2-oxobutanoate + L-glutamate</text>
        <dbReference type="Rhea" id="RHEA:24813"/>
        <dbReference type="ChEBI" id="CHEBI:11851"/>
        <dbReference type="ChEBI" id="CHEBI:16810"/>
        <dbReference type="ChEBI" id="CHEBI:29985"/>
        <dbReference type="ChEBI" id="CHEBI:57762"/>
        <dbReference type="EC" id="2.6.1.42"/>
    </reaction>
</comment>
<keyword evidence="9 16" id="KW-0663">Pyridoxal phosphate</keyword>
<evidence type="ECO:0000313" key="20">
    <source>
        <dbReference type="Proteomes" id="UP000617951"/>
    </source>
</evidence>
<evidence type="ECO:0000256" key="2">
    <source>
        <dbReference type="ARBA" id="ARBA00004824"/>
    </source>
</evidence>
<keyword evidence="10 17" id="KW-0100">Branched-chain amino acid biosynthesis</keyword>
<reference evidence="19" key="1">
    <citation type="submission" date="2020-08" db="EMBL/GenBank/DDBJ databases">
        <title>Genome public.</title>
        <authorList>
            <person name="Liu C."/>
            <person name="Sun Q."/>
        </authorList>
    </citation>
    <scope>NUCLEOTIDE SEQUENCE</scope>
    <source>
        <strain evidence="19">NSJ-63</strain>
    </source>
</reference>
<keyword evidence="6 17" id="KW-0032">Aminotransferase</keyword>
<evidence type="ECO:0000256" key="18">
    <source>
        <dbReference type="RuleBase" id="RU004519"/>
    </source>
</evidence>
<dbReference type="InterPro" id="IPR043132">
    <property type="entry name" value="BCAT-like_C"/>
</dbReference>
<keyword evidence="20" id="KW-1185">Reference proteome</keyword>
<dbReference type="GO" id="GO:0008652">
    <property type="term" value="P:amino acid biosynthetic process"/>
    <property type="evidence" value="ECO:0007669"/>
    <property type="project" value="UniProtKB-KW"/>
</dbReference>
<keyword evidence="7 17" id="KW-0028">Amino-acid biosynthesis</keyword>
<sequence length="355" mass="39777">MELKFVKRDVLKEKPTDETKLGFGRIFTDYMLMMKRDGERGWYSAQIEPYGDLQLSPAALVLHYAQEVFEGMKAYKTDDGRVLMFRPWDNIKRLATSAERICMAPFDQEFVLNSLYELIKMEKDWIPTSPGTSLYIRPTYIGVDPFVGVQPAKEYLLYVILSPVGAYYASGLSPVQIYVESKYVRAVKGGTGHHKTGGNYAASLLAGEKAHEKGYDQVLWLDGKENKYVEEVGSMNIFFKIKGELVTPMLAGSILPGITRASIIELAKDMGIPVTERRISMEEIYEASLDGSLEEVFGSGTAAVVSPVGELIWEDKHIIVNGGKMGETTQKLYDTLTGIQYGRIPDKFGWTVEVK</sequence>
<evidence type="ECO:0000256" key="17">
    <source>
        <dbReference type="RuleBase" id="RU004517"/>
    </source>
</evidence>
<evidence type="ECO:0000256" key="11">
    <source>
        <dbReference type="ARBA" id="ARBA00048212"/>
    </source>
</evidence>
<dbReference type="PANTHER" id="PTHR11825:SF44">
    <property type="entry name" value="BRANCHED-CHAIN-AMINO-ACID AMINOTRANSFERASE"/>
    <property type="match status" value="1"/>
</dbReference>
<dbReference type="InterPro" id="IPR043131">
    <property type="entry name" value="BCAT-like_N"/>
</dbReference>
<proteinExistence type="inferred from homology"/>
<dbReference type="EC" id="2.6.1.42" evidence="17"/>
<gene>
    <name evidence="19" type="ORF">H8693_04890</name>
</gene>
<comment type="pathway">
    <text evidence="3 18">Amino-acid biosynthesis; L-valine biosynthesis; L-valine from pyruvate: step 4/4.</text>
</comment>
<dbReference type="SUPFAM" id="SSF56752">
    <property type="entry name" value="D-aminoacid aminotransferase-like PLP-dependent enzymes"/>
    <property type="match status" value="1"/>
</dbReference>
<comment type="similarity">
    <text evidence="5 15">Belongs to the class-IV pyridoxal-phosphate-dependent aminotransferase family.</text>
</comment>
<evidence type="ECO:0000256" key="15">
    <source>
        <dbReference type="RuleBase" id="RU004106"/>
    </source>
</evidence>
<comment type="cofactor">
    <cofactor evidence="1 16">
        <name>pyridoxal 5'-phosphate</name>
        <dbReference type="ChEBI" id="CHEBI:597326"/>
    </cofactor>
</comment>
<comment type="pathway">
    <text evidence="4 18">Amino-acid biosynthesis; L-leucine biosynthesis; L-leucine from 3-methyl-2-oxobutanoate: step 4/4.</text>
</comment>
<dbReference type="InterPro" id="IPR005786">
    <property type="entry name" value="B_amino_transII"/>
</dbReference>
<dbReference type="NCBIfam" id="TIGR01123">
    <property type="entry name" value="ilvE_II"/>
    <property type="match status" value="1"/>
</dbReference>
<evidence type="ECO:0000256" key="4">
    <source>
        <dbReference type="ARBA" id="ARBA00005072"/>
    </source>
</evidence>
<dbReference type="InterPro" id="IPR033939">
    <property type="entry name" value="BCAT_family"/>
</dbReference>
<comment type="catalytic activity">
    <reaction evidence="12 17">
        <text>L-isoleucine + 2-oxoglutarate = (S)-3-methyl-2-oxopentanoate + L-glutamate</text>
        <dbReference type="Rhea" id="RHEA:24801"/>
        <dbReference type="ChEBI" id="CHEBI:16810"/>
        <dbReference type="ChEBI" id="CHEBI:29985"/>
        <dbReference type="ChEBI" id="CHEBI:35146"/>
        <dbReference type="ChEBI" id="CHEBI:58045"/>
        <dbReference type="EC" id="2.6.1.42"/>
    </reaction>
</comment>
<dbReference type="NCBIfam" id="NF009897">
    <property type="entry name" value="PRK13357.1"/>
    <property type="match status" value="1"/>
</dbReference>
<dbReference type="PROSITE" id="PS00770">
    <property type="entry name" value="AA_TRANSFER_CLASS_4"/>
    <property type="match status" value="1"/>
</dbReference>
<comment type="caution">
    <text evidence="19">The sequence shown here is derived from an EMBL/GenBank/DDBJ whole genome shotgun (WGS) entry which is preliminary data.</text>
</comment>
<evidence type="ECO:0000256" key="13">
    <source>
        <dbReference type="ARBA" id="ARBA00049229"/>
    </source>
</evidence>
<dbReference type="Pfam" id="PF01063">
    <property type="entry name" value="Aminotran_4"/>
    <property type="match status" value="1"/>
</dbReference>
<evidence type="ECO:0000256" key="5">
    <source>
        <dbReference type="ARBA" id="ARBA00009320"/>
    </source>
</evidence>
<accession>A0A926HX12</accession>
<feature type="modified residue" description="N6-(pyridoxal phosphate)lysine" evidence="14">
    <location>
        <position position="195"/>
    </location>
</feature>
<dbReference type="CDD" id="cd01557">
    <property type="entry name" value="BCAT_beta_family"/>
    <property type="match status" value="1"/>
</dbReference>
<organism evidence="19 20">
    <name type="scientific">Guopingia tenuis</name>
    <dbReference type="NCBI Taxonomy" id="2763656"/>
    <lineage>
        <taxon>Bacteria</taxon>
        <taxon>Bacillati</taxon>
        <taxon>Bacillota</taxon>
        <taxon>Clostridia</taxon>
        <taxon>Christensenellales</taxon>
        <taxon>Christensenellaceae</taxon>
        <taxon>Guopingia</taxon>
    </lineage>
</organism>
<evidence type="ECO:0000256" key="10">
    <source>
        <dbReference type="ARBA" id="ARBA00023304"/>
    </source>
</evidence>
<protein>
    <recommendedName>
        <fullName evidence="17">Branched-chain-amino-acid aminotransferase</fullName>
        <ecNumber evidence="17">2.6.1.42</ecNumber>
    </recommendedName>
</protein>
<dbReference type="EMBL" id="JACRSS010000001">
    <property type="protein sequence ID" value="MBC8538266.1"/>
    <property type="molecule type" value="Genomic_DNA"/>
</dbReference>
<dbReference type="PIRSF" id="PIRSF006468">
    <property type="entry name" value="BCAT1"/>
    <property type="match status" value="1"/>
</dbReference>